<organism evidence="3 4">
    <name type="scientific">Mesocestoides corti</name>
    <name type="common">Flatworm</name>
    <dbReference type="NCBI Taxonomy" id="53468"/>
    <lineage>
        <taxon>Eukaryota</taxon>
        <taxon>Metazoa</taxon>
        <taxon>Spiralia</taxon>
        <taxon>Lophotrochozoa</taxon>
        <taxon>Platyhelminthes</taxon>
        <taxon>Cestoda</taxon>
        <taxon>Eucestoda</taxon>
        <taxon>Cyclophyllidea</taxon>
        <taxon>Mesocestoididae</taxon>
        <taxon>Mesocestoides</taxon>
    </lineage>
</organism>
<dbReference type="EMBL" id="UXSR01005297">
    <property type="protein sequence ID" value="VDD80801.1"/>
    <property type="molecule type" value="Genomic_DNA"/>
</dbReference>
<dbReference type="Pfam" id="PF21233">
    <property type="entry name" value="WHD_RIOX1"/>
    <property type="match status" value="1"/>
</dbReference>
<name>A0A158QUV8_MESCO</name>
<reference evidence="3 4" key="1">
    <citation type="submission" date="2018-10" db="EMBL/GenBank/DDBJ databases">
        <authorList>
            <consortium name="Pathogen Informatics"/>
        </authorList>
    </citation>
    <scope>NUCLEOTIDE SEQUENCE [LARGE SCALE GENOMIC DNA]</scope>
</reference>
<evidence type="ECO:0000313" key="4">
    <source>
        <dbReference type="Proteomes" id="UP000267029"/>
    </source>
</evidence>
<dbReference type="OrthoDB" id="425950at2759"/>
<dbReference type="STRING" id="53468.A0A158QUV8"/>
<evidence type="ECO:0000313" key="3">
    <source>
        <dbReference type="EMBL" id="VDD80801.1"/>
    </source>
</evidence>
<dbReference type="AlphaFoldDB" id="A0A158QUV8"/>
<keyword evidence="4" id="KW-1185">Reference proteome</keyword>
<dbReference type="InterPro" id="IPR049043">
    <property type="entry name" value="WHD_RIOX1"/>
</dbReference>
<gene>
    <name evidence="3" type="ORF">MCOS_LOCUS6804</name>
</gene>
<dbReference type="Gene3D" id="3.90.930.40">
    <property type="match status" value="1"/>
</dbReference>
<accession>A0A158QUV8</accession>
<dbReference type="SUPFAM" id="SSF51197">
    <property type="entry name" value="Clavaminate synthase-like"/>
    <property type="match status" value="1"/>
</dbReference>
<proteinExistence type="predicted"/>
<sequence>MLHIFQAPEVLESYKSVVEIVNLVASKVNEKWKAQVPSSQAAEKRKKKKNKPKRCINDAAALKSVKLQVRQPEARIRRSTKKRRRKSKQIVEANTEPMASTCPKLSSVESSEPVPQLVEGDEMNEIEVRENEIEMECIEEVGDDYDVTDDCEINPVDHGRALFQLLLDPFDLSTFSSHFNGIKHLHVKGGAARQNFNRILSLSEVNTWLLEEHMVIGRDVELLGPPDAQTPLPKGRAFCSLIWNQFNLGYSLRINGPERFSHRLAETLSLLQEFIHGPISSYLVFANSSFKGHLLGKSSPLMGDIFVVQLEGTLEVSIKKPPGCNEAESENVSLVSGDVLYLPHKFEHSVQVSSKSNHAVQLCIVNHMPAILDEHLARLVAGLKTECLESSLRVLLGGTVDKPAKTAKKIRAAVEAFKIDLVRRMRAPALHESESCGHVSRQGEVWLDPNQTISEDADLEEVDVPPSRPQQEGRVALGVELEPETPIRLVRQTAACISVCGSRFRIFHALYNSLDIRDTNETHYLELSSENLQAVKAILDAYPASIEICDLPGSSIDSKPAVNIREMFGYFSLEGGMWTQVEHSSDLGGDALKVTLCSNPVQAKSVPKVWMVLANSLYETGLIITTQPLPPCPWDASSSEDIEME</sequence>
<dbReference type="Proteomes" id="UP000267029">
    <property type="component" value="Unassembled WGS sequence"/>
</dbReference>
<protein>
    <recommendedName>
        <fullName evidence="2">RIOX1/NO66-like C-terminal winged helix domain-containing protein</fullName>
    </recommendedName>
</protein>
<feature type="region of interest" description="Disordered" evidence="1">
    <location>
        <begin position="73"/>
        <end position="117"/>
    </location>
</feature>
<evidence type="ECO:0000256" key="1">
    <source>
        <dbReference type="SAM" id="MobiDB-lite"/>
    </source>
</evidence>
<feature type="compositionally biased region" description="Basic residues" evidence="1">
    <location>
        <begin position="77"/>
        <end position="88"/>
    </location>
</feature>
<dbReference type="Gene3D" id="2.60.120.650">
    <property type="entry name" value="Cupin"/>
    <property type="match status" value="1"/>
</dbReference>
<feature type="domain" description="RIOX1/NO66-like C-terminal winged helix" evidence="2">
    <location>
        <begin position="465"/>
        <end position="560"/>
    </location>
</feature>
<evidence type="ECO:0000259" key="2">
    <source>
        <dbReference type="Pfam" id="PF21233"/>
    </source>
</evidence>